<feature type="compositionally biased region" description="Low complexity" evidence="1">
    <location>
        <begin position="69"/>
        <end position="92"/>
    </location>
</feature>
<proteinExistence type="predicted"/>
<keyword evidence="2" id="KW-1133">Transmembrane helix</keyword>
<keyword evidence="2" id="KW-0812">Transmembrane</keyword>
<sequence length="150" mass="15994">MSLRLALRIFIKEIVTIFAAVCLAVTLGRLLVMLPDLPWWARALMGIGIGFCGVAVVFAMTSARRKAVVGAAAPRPAPPSAASRPAARLHAPAPAPPPPAPRAPSPQDAANDIELQPLPRVAVPAGRRDVKLTRFIASNSDEDEQHEERE</sequence>
<dbReference type="Proteomes" id="UP001305779">
    <property type="component" value="Unassembled WGS sequence"/>
</dbReference>
<gene>
    <name evidence="3" type="ORF">PRZ48_005369</name>
</gene>
<evidence type="ECO:0000313" key="3">
    <source>
        <dbReference type="EMBL" id="KAK4504453.1"/>
    </source>
</evidence>
<keyword evidence="4" id="KW-1185">Reference proteome</keyword>
<feature type="transmembrane region" description="Helical" evidence="2">
    <location>
        <begin position="39"/>
        <end position="60"/>
    </location>
</feature>
<evidence type="ECO:0000256" key="2">
    <source>
        <dbReference type="SAM" id="Phobius"/>
    </source>
</evidence>
<protein>
    <submittedName>
        <fullName evidence="3">Uncharacterized protein</fullName>
    </submittedName>
</protein>
<feature type="compositionally biased region" description="Pro residues" evidence="1">
    <location>
        <begin position="93"/>
        <end position="104"/>
    </location>
</feature>
<feature type="region of interest" description="Disordered" evidence="1">
    <location>
        <begin position="69"/>
        <end position="124"/>
    </location>
</feature>
<comment type="caution">
    <text evidence="3">The sequence shown here is derived from an EMBL/GenBank/DDBJ whole genome shotgun (WGS) entry which is preliminary data.</text>
</comment>
<evidence type="ECO:0000313" key="4">
    <source>
        <dbReference type="Proteomes" id="UP001305779"/>
    </source>
</evidence>
<reference evidence="3 4" key="1">
    <citation type="journal article" date="2023" name="G3 (Bethesda)">
        <title>A chromosome-level genome assembly of Zasmidium syzygii isolated from banana leaves.</title>
        <authorList>
            <person name="van Westerhoven A.C."/>
            <person name="Mehrabi R."/>
            <person name="Talebi R."/>
            <person name="Steentjes M.B.F."/>
            <person name="Corcolon B."/>
            <person name="Chong P.A."/>
            <person name="Kema G.H.J."/>
            <person name="Seidl M.F."/>
        </authorList>
    </citation>
    <scope>NUCLEOTIDE SEQUENCE [LARGE SCALE GENOMIC DNA]</scope>
    <source>
        <strain evidence="3 4">P124</strain>
    </source>
</reference>
<feature type="transmembrane region" description="Helical" evidence="2">
    <location>
        <begin position="14"/>
        <end position="33"/>
    </location>
</feature>
<dbReference type="EMBL" id="JAXOVC010000003">
    <property type="protein sequence ID" value="KAK4504453.1"/>
    <property type="molecule type" value="Genomic_DNA"/>
</dbReference>
<accession>A0ABR0ETE7</accession>
<name>A0ABR0ETE7_ZASCE</name>
<organism evidence="3 4">
    <name type="scientific">Zasmidium cellare</name>
    <name type="common">Wine cellar mold</name>
    <name type="synonym">Racodium cellare</name>
    <dbReference type="NCBI Taxonomy" id="395010"/>
    <lineage>
        <taxon>Eukaryota</taxon>
        <taxon>Fungi</taxon>
        <taxon>Dikarya</taxon>
        <taxon>Ascomycota</taxon>
        <taxon>Pezizomycotina</taxon>
        <taxon>Dothideomycetes</taxon>
        <taxon>Dothideomycetidae</taxon>
        <taxon>Mycosphaerellales</taxon>
        <taxon>Mycosphaerellaceae</taxon>
        <taxon>Zasmidium</taxon>
    </lineage>
</organism>
<keyword evidence="2" id="KW-0472">Membrane</keyword>
<evidence type="ECO:0000256" key="1">
    <source>
        <dbReference type="SAM" id="MobiDB-lite"/>
    </source>
</evidence>